<keyword evidence="1" id="KW-0677">Repeat</keyword>
<evidence type="ECO:0000256" key="4">
    <source>
        <dbReference type="SAM" id="MobiDB-lite"/>
    </source>
</evidence>
<proteinExistence type="predicted"/>
<evidence type="ECO:0000313" key="5">
    <source>
        <dbReference type="EMBL" id="GMH77213.1"/>
    </source>
</evidence>
<dbReference type="OrthoDB" id="20872at2759"/>
<comment type="caution">
    <text evidence="5">The sequence shown here is derived from an EMBL/GenBank/DDBJ whole genome shotgun (WGS) entry which is preliminary data.</text>
</comment>
<feature type="repeat" description="ANK" evidence="3">
    <location>
        <begin position="157"/>
        <end position="189"/>
    </location>
</feature>
<sequence>MGAAASFPEKLNKEQAQQLCGEQFDEERFDVLAEEGLVDKETIMAYHEGAEISPAEAAGASAEAPGINPREQAEADAQADMANAEANGVDWKAVHSCVRWNKPLEEVQTIITSPAHANCVDTKNGNYPIHIAAQNGHADLVKWLVANGAKVDVQNGTGQTPLHMSTSYDYGDVADFLKANGADGEINNWEGNPAKFGIDGDKDPSDPMFLLDSCKSTEQAMAALAALGAKATESPGDLDKGAIAMMGMQVKKGNKALPKEEWTPECQAKFTEVMGML</sequence>
<feature type="repeat" description="ANK" evidence="3">
    <location>
        <begin position="124"/>
        <end position="156"/>
    </location>
</feature>
<dbReference type="SMART" id="SM00248">
    <property type="entry name" value="ANK"/>
    <property type="match status" value="2"/>
</dbReference>
<dbReference type="PANTHER" id="PTHR24171:SF9">
    <property type="entry name" value="ANKYRIN REPEAT DOMAIN-CONTAINING PROTEIN 39"/>
    <property type="match status" value="1"/>
</dbReference>
<dbReference type="Pfam" id="PF12796">
    <property type="entry name" value="Ank_2"/>
    <property type="match status" value="1"/>
</dbReference>
<keyword evidence="6" id="KW-1185">Reference proteome</keyword>
<keyword evidence="2 3" id="KW-0040">ANK repeat</keyword>
<dbReference type="EMBL" id="BRXZ01001718">
    <property type="protein sequence ID" value="GMH77213.1"/>
    <property type="molecule type" value="Genomic_DNA"/>
</dbReference>
<accession>A0A9W7AY94</accession>
<gene>
    <name evidence="5" type="ORF">TrRE_jg3139</name>
</gene>
<feature type="compositionally biased region" description="Low complexity" evidence="4">
    <location>
        <begin position="55"/>
        <end position="67"/>
    </location>
</feature>
<name>A0A9W7AY94_9STRA</name>
<dbReference type="Proteomes" id="UP001165082">
    <property type="component" value="Unassembled WGS sequence"/>
</dbReference>
<dbReference type="AlphaFoldDB" id="A0A9W7AY94"/>
<dbReference type="Gene3D" id="1.25.40.20">
    <property type="entry name" value="Ankyrin repeat-containing domain"/>
    <property type="match status" value="1"/>
</dbReference>
<evidence type="ECO:0000256" key="2">
    <source>
        <dbReference type="ARBA" id="ARBA00023043"/>
    </source>
</evidence>
<feature type="region of interest" description="Disordered" evidence="4">
    <location>
        <begin position="55"/>
        <end position="78"/>
    </location>
</feature>
<evidence type="ECO:0000313" key="6">
    <source>
        <dbReference type="Proteomes" id="UP001165082"/>
    </source>
</evidence>
<organism evidence="5 6">
    <name type="scientific">Triparma retinervis</name>
    <dbReference type="NCBI Taxonomy" id="2557542"/>
    <lineage>
        <taxon>Eukaryota</taxon>
        <taxon>Sar</taxon>
        <taxon>Stramenopiles</taxon>
        <taxon>Ochrophyta</taxon>
        <taxon>Bolidophyceae</taxon>
        <taxon>Parmales</taxon>
        <taxon>Triparmaceae</taxon>
        <taxon>Triparma</taxon>
    </lineage>
</organism>
<reference evidence="5" key="1">
    <citation type="submission" date="2022-07" db="EMBL/GenBank/DDBJ databases">
        <title>Genome analysis of Parmales, a sister group of diatoms, reveals the evolutionary specialization of diatoms from phago-mixotrophs to photoautotrophs.</title>
        <authorList>
            <person name="Ban H."/>
            <person name="Sato S."/>
            <person name="Yoshikawa S."/>
            <person name="Kazumasa Y."/>
            <person name="Nakamura Y."/>
            <person name="Ichinomiya M."/>
            <person name="Saitoh K."/>
            <person name="Sato N."/>
            <person name="Blanc-Mathieu R."/>
            <person name="Endo H."/>
            <person name="Kuwata A."/>
            <person name="Ogata H."/>
        </authorList>
    </citation>
    <scope>NUCLEOTIDE SEQUENCE</scope>
</reference>
<protein>
    <submittedName>
        <fullName evidence="5">Uncharacterized protein</fullName>
    </submittedName>
</protein>
<dbReference type="InterPro" id="IPR002110">
    <property type="entry name" value="Ankyrin_rpt"/>
</dbReference>
<dbReference type="InterPro" id="IPR036770">
    <property type="entry name" value="Ankyrin_rpt-contain_sf"/>
</dbReference>
<evidence type="ECO:0000256" key="3">
    <source>
        <dbReference type="PROSITE-ProRule" id="PRU00023"/>
    </source>
</evidence>
<dbReference type="PROSITE" id="PS50088">
    <property type="entry name" value="ANK_REPEAT"/>
    <property type="match status" value="2"/>
</dbReference>
<evidence type="ECO:0000256" key="1">
    <source>
        <dbReference type="ARBA" id="ARBA00022737"/>
    </source>
</evidence>
<dbReference type="PROSITE" id="PS50297">
    <property type="entry name" value="ANK_REP_REGION"/>
    <property type="match status" value="2"/>
</dbReference>
<dbReference type="SUPFAM" id="SSF48403">
    <property type="entry name" value="Ankyrin repeat"/>
    <property type="match status" value="1"/>
</dbReference>
<dbReference type="PANTHER" id="PTHR24171">
    <property type="entry name" value="ANKYRIN REPEAT DOMAIN-CONTAINING PROTEIN 39-RELATED"/>
    <property type="match status" value="1"/>
</dbReference>